<dbReference type="SMART" id="SM00822">
    <property type="entry name" value="PKS_KR"/>
    <property type="match status" value="1"/>
</dbReference>
<organism evidence="5 6">
    <name type="scientific">Citricoccus muralis</name>
    <dbReference type="NCBI Taxonomy" id="169134"/>
    <lineage>
        <taxon>Bacteria</taxon>
        <taxon>Bacillati</taxon>
        <taxon>Actinomycetota</taxon>
        <taxon>Actinomycetes</taxon>
        <taxon>Micrococcales</taxon>
        <taxon>Micrococcaceae</taxon>
        <taxon>Citricoccus</taxon>
    </lineage>
</organism>
<gene>
    <name evidence="5" type="ORF">P8192_10845</name>
</gene>
<dbReference type="Proteomes" id="UP001219037">
    <property type="component" value="Chromosome"/>
</dbReference>
<feature type="domain" description="Ketoreductase" evidence="4">
    <location>
        <begin position="6"/>
        <end position="193"/>
    </location>
</feature>
<dbReference type="PANTHER" id="PTHR43658">
    <property type="entry name" value="SHORT-CHAIN DEHYDROGENASE/REDUCTASE"/>
    <property type="match status" value="1"/>
</dbReference>
<dbReference type="PRINTS" id="PR00080">
    <property type="entry name" value="SDRFAMILY"/>
</dbReference>
<evidence type="ECO:0000313" key="6">
    <source>
        <dbReference type="Proteomes" id="UP001219037"/>
    </source>
</evidence>
<evidence type="ECO:0000256" key="1">
    <source>
        <dbReference type="ARBA" id="ARBA00006484"/>
    </source>
</evidence>
<dbReference type="InterPro" id="IPR057326">
    <property type="entry name" value="KR_dom"/>
</dbReference>
<evidence type="ECO:0000256" key="2">
    <source>
        <dbReference type="ARBA" id="ARBA00023002"/>
    </source>
</evidence>
<dbReference type="EMBL" id="CP121252">
    <property type="protein sequence ID" value="WFP17959.1"/>
    <property type="molecule type" value="Genomic_DNA"/>
</dbReference>
<evidence type="ECO:0000259" key="4">
    <source>
        <dbReference type="SMART" id="SM00822"/>
    </source>
</evidence>
<comment type="similarity">
    <text evidence="1 3">Belongs to the short-chain dehydrogenases/reductases (SDR) family.</text>
</comment>
<accession>A0ABY8H9Y8</accession>
<dbReference type="InterPro" id="IPR036291">
    <property type="entry name" value="NAD(P)-bd_dom_sf"/>
</dbReference>
<dbReference type="PROSITE" id="PS00061">
    <property type="entry name" value="ADH_SHORT"/>
    <property type="match status" value="1"/>
</dbReference>
<dbReference type="Gene3D" id="3.40.50.720">
    <property type="entry name" value="NAD(P)-binding Rossmann-like Domain"/>
    <property type="match status" value="1"/>
</dbReference>
<proteinExistence type="inferred from homology"/>
<protein>
    <submittedName>
        <fullName evidence="5">SDR family NAD(P)-dependent oxidoreductase</fullName>
    </submittedName>
</protein>
<dbReference type="SUPFAM" id="SSF51735">
    <property type="entry name" value="NAD(P)-binding Rossmann-fold domains"/>
    <property type="match status" value="1"/>
</dbReference>
<dbReference type="PANTHER" id="PTHR43658:SF8">
    <property type="entry name" value="17-BETA-HYDROXYSTEROID DEHYDROGENASE 14-RELATED"/>
    <property type="match status" value="1"/>
</dbReference>
<keyword evidence="2" id="KW-0560">Oxidoreductase</keyword>
<dbReference type="Pfam" id="PF00106">
    <property type="entry name" value="adh_short"/>
    <property type="match status" value="1"/>
</dbReference>
<evidence type="ECO:0000313" key="5">
    <source>
        <dbReference type="EMBL" id="WFP17959.1"/>
    </source>
</evidence>
<name>A0ABY8H9Y8_9MICC</name>
<keyword evidence="6" id="KW-1185">Reference proteome</keyword>
<dbReference type="InterPro" id="IPR020904">
    <property type="entry name" value="Sc_DH/Rdtase_CS"/>
</dbReference>
<sequence>MNLDGKSAIVTGGASGLGHATATALAEAGAHVVVIDLPDDERVRRSEAVAEIGQRATFVPGDVTDPAVATQAVAAATTHGPLRVVVNCAGIATPGKLVGRDGPIAVDTFRRVLDINVTGTVNVLGQAVAAMKNQELDGEDRGALINTASIAAFEGQVGQVAYAASKGAVASMTLPLARELARDAIRVMTIAPGLFETPMMAGLPDAARTTLAESTLHPHRLGQPQDYALAVLQILENPMLNGSVIRLDGAVRLAAR</sequence>
<reference evidence="5 6" key="1">
    <citation type="submission" date="2023-04" db="EMBL/GenBank/DDBJ databases">
        <title>Funneling lignin-derived compounds into biodiesel using alkali-halophilic Citricoccus sp. P2.</title>
        <authorList>
            <person name="Luo C.-B."/>
        </authorList>
    </citation>
    <scope>NUCLEOTIDE SEQUENCE [LARGE SCALE GENOMIC DNA]</scope>
    <source>
        <strain evidence="5 6">P2</strain>
    </source>
</reference>
<dbReference type="InterPro" id="IPR002347">
    <property type="entry name" value="SDR_fam"/>
</dbReference>
<dbReference type="PRINTS" id="PR00081">
    <property type="entry name" value="GDHRDH"/>
</dbReference>
<evidence type="ECO:0000256" key="3">
    <source>
        <dbReference type="RuleBase" id="RU000363"/>
    </source>
</evidence>